<dbReference type="GeneID" id="92362236"/>
<gene>
    <name evidence="2" type="ORF">LSCM4_06381</name>
</gene>
<dbReference type="KEGG" id="loi:92362236"/>
<sequence>MQQMVVTYVLSGLANIADVNPRDVHTSLFNGHVRVNNLSLRPETMNKILPLPIEEGTVPEMEVQIPNPSTSTPVEVKVHRGQLLLQFDLSSPPPDRSPEQILRGITEYSILGAAATAAAESADASSEPVSPVSEPESAAYDHSCANSDLDEEEFASCASDGDLSDSDSTCDGGTFGSPMLKEETQATDVVKQGTGWFDYLRSRAAQSVEWIWRRQLRITFTDLTLVLPCDARKHIHFEISVDSFVVTVEPAQATGPEQLKIMSMELEGVSVFACADGARFRVIVVEALSIKITTVYKANTERVLRKNMVLSFNGTSTLTADEATLLTLLKCHLSRQMRLGVPAYCLPFSSLRARGSLWPYVKCCVIHGLRDYKHRYNFNASHLRFYAHARERYVQLLNECHRSQNIEDRRQELANAEQDLRYEDVIMYFRRLVQAKFAAKVTEPVAKEEAGLRPPVVSSTHFEWKLVKVVLPARNTVFARNATLVLRNRETVFTIASVSLDTDGAVQTMTATSANAVAPWELPNTTGDKETSLVYLHMKEDYASSETRVLLQEVALTGTVEGALRCLTPIAEALQQIGEQEKSGATTHVVQPVPPSTPSSAGVVKPSTSSVAVHRVAVQLDDFHFLLDRLSATSARAPDHPDRLGCTLRQCYLRHKNTYVLAPLEVHMTPCGGVVMSRVSLEVPRETWTAWRRDADSIRLLFQKLPRLANAGAAHSPAPGAASSPTEDLNSLKSMAKVLKWSPVSSCPPFEVEEVTVKFCPLDCTITLHHIATQLVTPSLRGPYGTHFTLRNASIECHYTGRLCLLVELEHGVHVGIGAGPAAALALSISSVCITGRRDKAMREVSLLDIRRLDAVVHNTVQYASMAAVSLAGSVQLTNVGFIYNTDPRAVPRTDRPCLTSYVQLALEVNAIDVAQLYAVPLYSVGFVLGEIYRFVCDEIVSEEYYRMFFSCFSDMAVQVAMRECVVRCGAAGTPEGLGKELLLSVSSTASEERVAALDVYQPHLFDTTENFPILILNDVRQLSVGMEVSQLSVLLSAPTAASPSNFMVTVSGVHWRMPLEKMSFWCAETQEMPLAPQKLTVKAVRAVARLDQTNAAQQPLLEACLSALTTETVVGAVASAACTPALSASKDLQMSLSESDRGSCASSNEEQSETTQVSVRRWSIGVDMSAPISEFGKLQLMMSIVASAAQCLTRRVVLRKSVATTTFDMDDCGDVFLDATTEILLLEDCTFCAQLNDRHVVVCPGTSAVFRRCVFAHPSGADLIRTSSRSSLFLCEDCRVEGEAASAASVASAATAAPTVPSPGSSAPDNCARLRRRTQVTVDDGCVTVQLDARSRLLLTQRALTFTSKLKTRRSFFKLRNGDMRIDYADAEQRVPVLTKTSIEGELALHLPHYSCSASCSVTCGEVTIPLVLSKLQAAQERLRLLTSSSGADATTAVGASRTTKASTDDLSATAYVVPPPTPTRSPVQQQRFPYDSWKVLLSLSLIPVTVQLPGGMAVARVTFSNAFVWSKREPLAEGQLEARVAVHDLALWEWSRQSFESVVSSPVFVGVQGRMPTCLNMSVTATVSPVEAAVSTDQLRLLLHALSGKTATALSAPDATAGAETPILSLPALRWCNYSGVALQARGSDGDIVRIPASWPTSQHASSQVCEAADAVGPFIIMEMDGTVVDHVERDGAEKKASETGLPSGTSTPVFVCGSTVVLTDQRRFHVTSMLRRDLVHIMFVRTLVQIENETPLPLVLTAGGEREQVVEPFTRSCVPEAMLHRTDVSVAVRLPGTGAATLREPLLPESMPAMEFYQHCQQQGRCTADIAREFVSQLDGSSTFMVTVFDVQGTVLLLRFRAARPHVVNDTVYPLRVTALNTRGEILASEFVPAGERAYFFNLPPATAVRGKLQLLVTDDVYEGQAGEALFNREAARVNGNVAMAHQAYPHLYFFDLNLSVETTGPAGEFGVAVTAEAHCLLKNCTTVDLLFFTDEGNSVGTMGTRGLPGSTACSAVAYVPSNVVLRMKPKGASLSEAFEVDGSGEGCVIQCDHAPEASLFSAVYFLLRTVSACPTRRLVELLPAVVFRNRHARDTMIVKHVVRQAGAVKTLEETVFEVPPQSDYSYSTLSKYGYTNDLLFAWRSSVGGARDDASSFSTVVETDLAPGTTWSGFVCVGATHHQVDITKRSLYDTAFVTVGPPVLPRVKLVNLSSVDFRDVGRCQVTFPRSSKNNKYLLLTSADGVVYTVDLFQEEPLELEAGVSVQTIRGEDDRCCVVLTGRRAFTTREKTWAEEVQISVNLQTTSVSLRLREASTVPLHLCWCSLATNIMRSQMISVQCSVTGICFESTYEGRKQQVAEPFDADVSLREMRHTSRDVYIKGFYLGLQPLTITVSEVLLYQLQMVASRCRVDTALHPLAWVRESATVAMLRSLPNTLPQHLHIGSAGISETPLELSWDRSTRPPQDFLLGDSALSKLIPSLHHAMLVLPKLQLRNVSRVSLAELIGRVRQILIMEVVKQIPKMVTTVGLFKKNSSLIEKITSTVSSFLFHSPAATDTTDDGGSALI</sequence>
<dbReference type="RefSeq" id="XP_067065707.1">
    <property type="nucleotide sequence ID" value="XM_067208302.1"/>
</dbReference>
<feature type="region of interest" description="Disordered" evidence="1">
    <location>
        <begin position="583"/>
        <end position="605"/>
    </location>
</feature>
<dbReference type="Proteomes" id="UP000674143">
    <property type="component" value="Unassembled WGS sequence"/>
</dbReference>
<evidence type="ECO:0000313" key="3">
    <source>
        <dbReference type="Proteomes" id="UP000674143"/>
    </source>
</evidence>
<accession>A0A836I2P4</accession>
<proteinExistence type="predicted"/>
<evidence type="ECO:0000313" key="2">
    <source>
        <dbReference type="EMBL" id="KAG5486913.1"/>
    </source>
</evidence>
<feature type="region of interest" description="Disordered" evidence="1">
    <location>
        <begin position="155"/>
        <end position="181"/>
    </location>
</feature>
<dbReference type="EMBL" id="JAFHLR010000007">
    <property type="protein sequence ID" value="KAG5486913.1"/>
    <property type="molecule type" value="Genomic_DNA"/>
</dbReference>
<organism evidence="2 3">
    <name type="scientific">Leishmania orientalis</name>
    <dbReference type="NCBI Taxonomy" id="2249476"/>
    <lineage>
        <taxon>Eukaryota</taxon>
        <taxon>Discoba</taxon>
        <taxon>Euglenozoa</taxon>
        <taxon>Kinetoplastea</taxon>
        <taxon>Metakinetoplastina</taxon>
        <taxon>Trypanosomatida</taxon>
        <taxon>Trypanosomatidae</taxon>
        <taxon>Leishmaniinae</taxon>
        <taxon>Leishmania</taxon>
    </lineage>
</organism>
<reference evidence="3" key="1">
    <citation type="journal article" date="2021" name="Microbiol. Resour. Announc.">
        <title>LGAAP: Leishmaniinae Genome Assembly and Annotation Pipeline.</title>
        <authorList>
            <person name="Almutairi H."/>
            <person name="Urbaniak M.D."/>
            <person name="Bates M.D."/>
            <person name="Jariyapan N."/>
            <person name="Kwakye-Nuako G."/>
            <person name="Thomaz-Soccol V."/>
            <person name="Al-Salem W.S."/>
            <person name="Dillon R.J."/>
            <person name="Bates P.A."/>
            <person name="Gatherer D."/>
        </authorList>
    </citation>
    <scope>NUCLEOTIDE SEQUENCE [LARGE SCALE GENOMIC DNA]</scope>
</reference>
<evidence type="ECO:0008006" key="4">
    <source>
        <dbReference type="Google" id="ProtNLM"/>
    </source>
</evidence>
<reference evidence="3" key="2">
    <citation type="journal article" date="2021" name="Sci. Data">
        <title>Chromosome-scale genome sequencing, assembly and annotation of six genomes from subfamily Leishmaniinae.</title>
        <authorList>
            <person name="Almutairi H."/>
            <person name="Urbaniak M.D."/>
            <person name="Bates M.D."/>
            <person name="Jariyapan N."/>
            <person name="Kwakye-Nuako G."/>
            <person name="Thomaz Soccol V."/>
            <person name="Al-Salem W.S."/>
            <person name="Dillon R.J."/>
            <person name="Bates P.A."/>
            <person name="Gatherer D."/>
        </authorList>
    </citation>
    <scope>NUCLEOTIDE SEQUENCE [LARGE SCALE GENOMIC DNA]</scope>
</reference>
<feature type="compositionally biased region" description="Low complexity" evidence="1">
    <location>
        <begin position="119"/>
        <end position="138"/>
    </location>
</feature>
<keyword evidence="3" id="KW-1185">Reference proteome</keyword>
<feature type="region of interest" description="Disordered" evidence="1">
    <location>
        <begin position="119"/>
        <end position="142"/>
    </location>
</feature>
<protein>
    <recommendedName>
        <fullName evidence="4">Chorein N-terminal domain-containing protein</fullName>
    </recommendedName>
</protein>
<evidence type="ECO:0000256" key="1">
    <source>
        <dbReference type="SAM" id="MobiDB-lite"/>
    </source>
</evidence>
<name>A0A836I2P4_9TRYP</name>
<comment type="caution">
    <text evidence="2">The sequence shown here is derived from an EMBL/GenBank/DDBJ whole genome shotgun (WGS) entry which is preliminary data.</text>
</comment>